<dbReference type="InterPro" id="IPR004468">
    <property type="entry name" value="CTP_synthase"/>
</dbReference>
<dbReference type="PRINTS" id="PR00148">
    <property type="entry name" value="ENOLASE"/>
</dbReference>
<dbReference type="CDD" id="cd03313">
    <property type="entry name" value="enolase"/>
    <property type="match status" value="1"/>
</dbReference>
<dbReference type="Pfam" id="PF06418">
    <property type="entry name" value="CTP_synth_N"/>
    <property type="match status" value="1"/>
</dbReference>
<feature type="domain" description="Enolase N-terminal" evidence="15">
    <location>
        <begin position="808"/>
        <end position="938"/>
    </location>
</feature>
<evidence type="ECO:0000259" key="14">
    <source>
        <dbReference type="SMART" id="SM01192"/>
    </source>
</evidence>
<evidence type="ECO:0000259" key="15">
    <source>
        <dbReference type="SMART" id="SM01193"/>
    </source>
</evidence>
<dbReference type="PROSITE" id="PS00164">
    <property type="entry name" value="ENOLASE"/>
    <property type="match status" value="1"/>
</dbReference>
<dbReference type="Pfam" id="PF00793">
    <property type="entry name" value="DAHP_synth_1"/>
    <property type="match status" value="1"/>
</dbReference>
<feature type="domain" description="Enolase C-terminal TIM barrel" evidence="14">
    <location>
        <begin position="943"/>
        <end position="1229"/>
    </location>
</feature>
<evidence type="ECO:0000256" key="4">
    <source>
        <dbReference type="ARBA" id="ARBA00009604"/>
    </source>
</evidence>
<keyword evidence="7" id="KW-0808">Transferase</keyword>
<dbReference type="PROSITE" id="PS51273">
    <property type="entry name" value="GATASE_TYPE_1"/>
    <property type="match status" value="1"/>
</dbReference>
<comment type="subcellular location">
    <subcellularLocation>
        <location evidence="2">Cytoplasm</location>
    </subcellularLocation>
</comment>
<dbReference type="HAMAP" id="MF_00056">
    <property type="entry name" value="KDO8P_synth"/>
    <property type="match status" value="1"/>
</dbReference>
<keyword evidence="11" id="KW-0456">Lyase</keyword>
<evidence type="ECO:0000256" key="2">
    <source>
        <dbReference type="ARBA" id="ARBA00004496"/>
    </source>
</evidence>
<feature type="non-terminal residue" evidence="16">
    <location>
        <position position="1231"/>
    </location>
</feature>
<dbReference type="Pfam" id="PF07722">
    <property type="entry name" value="Peptidase_C26"/>
    <property type="match status" value="1"/>
</dbReference>
<keyword evidence="10" id="KW-0324">Glycolysis</keyword>
<dbReference type="InterPro" id="IPR020810">
    <property type="entry name" value="Enolase_C"/>
</dbReference>
<reference evidence="16 17" key="1">
    <citation type="journal article" date="2020" name="Fungal Divers.">
        <title>Resolving the Mortierellaceae phylogeny through synthesis of multi-gene phylogenetics and phylogenomics.</title>
        <authorList>
            <person name="Vandepol N."/>
            <person name="Liber J."/>
            <person name="Desiro A."/>
            <person name="Na H."/>
            <person name="Kennedy M."/>
            <person name="Barry K."/>
            <person name="Grigoriev I.V."/>
            <person name="Miller A.N."/>
            <person name="O'Donnell K."/>
            <person name="Stajich J.E."/>
            <person name="Bonito G."/>
        </authorList>
    </citation>
    <scope>NUCLEOTIDE SEQUENCE [LARGE SCALE GENOMIC DNA]</scope>
    <source>
        <strain evidence="16 17">AD045</strain>
    </source>
</reference>
<dbReference type="PANTHER" id="PTHR11550">
    <property type="entry name" value="CTP SYNTHASE"/>
    <property type="match status" value="1"/>
</dbReference>
<dbReference type="Gene3D" id="3.40.50.300">
    <property type="entry name" value="P-loop containing nucleotide triphosphate hydrolases"/>
    <property type="match status" value="1"/>
</dbReference>
<dbReference type="SFLD" id="SFLDS00001">
    <property type="entry name" value="Enolase"/>
    <property type="match status" value="1"/>
</dbReference>
<evidence type="ECO:0000256" key="6">
    <source>
        <dbReference type="ARBA" id="ARBA00022490"/>
    </source>
</evidence>
<keyword evidence="9" id="KW-0315">Glutamine amidotransferase</keyword>
<comment type="cofactor">
    <cofactor evidence="1">
        <name>Mg(2+)</name>
        <dbReference type="ChEBI" id="CHEBI:18420"/>
    </cofactor>
</comment>
<evidence type="ECO:0000256" key="8">
    <source>
        <dbReference type="ARBA" id="ARBA00022842"/>
    </source>
</evidence>
<accession>A0ABQ7K042</accession>
<dbReference type="Gene3D" id="3.30.390.10">
    <property type="entry name" value="Enolase-like, N-terminal domain"/>
    <property type="match status" value="1"/>
</dbReference>
<dbReference type="Pfam" id="PF00113">
    <property type="entry name" value="Enolase_C"/>
    <property type="match status" value="1"/>
</dbReference>
<evidence type="ECO:0000256" key="3">
    <source>
        <dbReference type="ARBA" id="ARBA00005031"/>
    </source>
</evidence>
<dbReference type="SUPFAM" id="SSF52540">
    <property type="entry name" value="P-loop containing nucleoside triphosphate hydrolases"/>
    <property type="match status" value="1"/>
</dbReference>
<keyword evidence="17" id="KW-1185">Reference proteome</keyword>
<evidence type="ECO:0000313" key="16">
    <source>
        <dbReference type="EMBL" id="KAG0288514.1"/>
    </source>
</evidence>
<dbReference type="InterPro" id="IPR006269">
    <property type="entry name" value="KDO8P_synthase"/>
</dbReference>
<dbReference type="InterPro" id="IPR033828">
    <property type="entry name" value="GATase1_CTP_Synthase"/>
</dbReference>
<gene>
    <name evidence="16" type="ORF">BGZ96_007740</name>
</gene>
<proteinExistence type="inferred from homology"/>
<evidence type="ECO:0000256" key="9">
    <source>
        <dbReference type="ARBA" id="ARBA00022962"/>
    </source>
</evidence>
<dbReference type="SUPFAM" id="SSF51604">
    <property type="entry name" value="Enolase C-terminal domain-like"/>
    <property type="match status" value="1"/>
</dbReference>
<keyword evidence="6" id="KW-0963">Cytoplasm</keyword>
<dbReference type="InterPro" id="IPR029062">
    <property type="entry name" value="Class_I_gatase-like"/>
</dbReference>
<dbReference type="InterPro" id="IPR013785">
    <property type="entry name" value="Aldolase_TIM"/>
</dbReference>
<dbReference type="CDD" id="cd01746">
    <property type="entry name" value="GATase1_CTP_Synthase"/>
    <property type="match status" value="1"/>
</dbReference>
<comment type="catalytic activity">
    <reaction evidence="12">
        <text>(2R)-2-phosphoglycerate = phosphoenolpyruvate + H2O</text>
        <dbReference type="Rhea" id="RHEA:10164"/>
        <dbReference type="ChEBI" id="CHEBI:15377"/>
        <dbReference type="ChEBI" id="CHEBI:58289"/>
        <dbReference type="ChEBI" id="CHEBI:58702"/>
        <dbReference type="EC" id="4.2.1.11"/>
    </reaction>
</comment>
<dbReference type="HAMAP" id="MF_01227">
    <property type="entry name" value="PyrG"/>
    <property type="match status" value="1"/>
</dbReference>
<dbReference type="InterPro" id="IPR011697">
    <property type="entry name" value="Peptidase_C26"/>
</dbReference>
<dbReference type="EMBL" id="JAAAIM010000406">
    <property type="protein sequence ID" value="KAG0288514.1"/>
    <property type="molecule type" value="Genomic_DNA"/>
</dbReference>
<keyword evidence="8" id="KW-0460">Magnesium</keyword>
<protein>
    <recommendedName>
        <fullName evidence="18">CTP synthase (glutamine hydrolyzing)</fullName>
    </recommendedName>
</protein>
<evidence type="ECO:0000256" key="5">
    <source>
        <dbReference type="ARBA" id="ARBA00010499"/>
    </source>
</evidence>
<dbReference type="SMART" id="SM01193">
    <property type="entry name" value="Enolase_N"/>
    <property type="match status" value="1"/>
</dbReference>
<evidence type="ECO:0000256" key="1">
    <source>
        <dbReference type="ARBA" id="ARBA00001946"/>
    </source>
</evidence>
<comment type="pathway">
    <text evidence="3">Carbohydrate degradation; glycolysis; pyruvate from D-glyceraldehyde 3-phosphate: step 4/5.</text>
</comment>
<dbReference type="InterPro" id="IPR000941">
    <property type="entry name" value="Enolase"/>
</dbReference>
<dbReference type="NCBIfam" id="TIGR01060">
    <property type="entry name" value="eno"/>
    <property type="match status" value="1"/>
</dbReference>
<dbReference type="SFLD" id="SFLDF00002">
    <property type="entry name" value="enolase"/>
    <property type="match status" value="1"/>
</dbReference>
<comment type="similarity">
    <text evidence="4">Belongs to the enolase family.</text>
</comment>
<dbReference type="SUPFAM" id="SSF52317">
    <property type="entry name" value="Class I glutamine amidotransferase-like"/>
    <property type="match status" value="1"/>
</dbReference>
<evidence type="ECO:0000256" key="7">
    <source>
        <dbReference type="ARBA" id="ARBA00022679"/>
    </source>
</evidence>
<dbReference type="InterPro" id="IPR017456">
    <property type="entry name" value="CTP_synthase_N"/>
</dbReference>
<dbReference type="HAMAP" id="MF_00318">
    <property type="entry name" value="Enolase"/>
    <property type="match status" value="1"/>
</dbReference>
<dbReference type="NCBIfam" id="NF003543">
    <property type="entry name" value="PRK05198.1"/>
    <property type="match status" value="1"/>
</dbReference>
<dbReference type="Pfam" id="PF03952">
    <property type="entry name" value="Enolase_N"/>
    <property type="match status" value="1"/>
</dbReference>
<dbReference type="Gene3D" id="3.20.20.70">
    <property type="entry name" value="Aldolase class I"/>
    <property type="match status" value="1"/>
</dbReference>
<dbReference type="Gene3D" id="3.20.20.120">
    <property type="entry name" value="Enolase-like C-terminal domain"/>
    <property type="match status" value="1"/>
</dbReference>
<name>A0ABQ7K042_9FUNG</name>
<dbReference type="Gene3D" id="3.40.50.880">
    <property type="match status" value="1"/>
</dbReference>
<dbReference type="SFLD" id="SFLDG00178">
    <property type="entry name" value="enolase"/>
    <property type="match status" value="1"/>
</dbReference>
<evidence type="ECO:0000256" key="11">
    <source>
        <dbReference type="ARBA" id="ARBA00023239"/>
    </source>
</evidence>
<dbReference type="InterPro" id="IPR020809">
    <property type="entry name" value="Enolase_CS"/>
</dbReference>
<dbReference type="InterPro" id="IPR020811">
    <property type="entry name" value="Enolase_N"/>
</dbReference>
<evidence type="ECO:0000256" key="12">
    <source>
        <dbReference type="ARBA" id="ARBA00048333"/>
    </source>
</evidence>
<comment type="caution">
    <text evidence="16">The sequence shown here is derived from an EMBL/GenBank/DDBJ whole genome shotgun (WGS) entry which is preliminary data.</text>
</comment>
<dbReference type="CDD" id="cd03113">
    <property type="entry name" value="CTPS_N"/>
    <property type="match status" value="1"/>
</dbReference>
<dbReference type="PANTHER" id="PTHR11550:SF0">
    <property type="entry name" value="CTP SYNTHASE-RELATED"/>
    <property type="match status" value="1"/>
</dbReference>
<sequence>MTQYVFVTGGVVSSLGKGIAAASLAAILESRGLKVTLLKLDPYINVDPGTMSPFQHGEVFVTEDGAETDLDLGHYERFISTKMRKANNFTTGQIYESVIRKERRGEYLGKTVQVIPHITNEIQTFIERGAQEATCGQPDVAIVEIGGTVGDIESLPFLEAARQMSLRLGRRQACFVHLTLVPYLAAAGELKTKPTQHSVQKLREIGILPHALLCRAQSPIPNDERAKISLFTNVPQEAVISVWNVDNIYRIPQMLHDQGLDEIICNELELSPAPANLSVWAKLVEAIEHPQHCVTIGMVGKYVELTESYKSLIESLKHASIHTSTKVNIEYIDSELIERDGPSILAHLDAILVPGGFGRRGTEGKITAIQYAREAKIPYLGICLGMQLAVIEFARHVAGLSQANSTEFDPATPHPVVALITEWQEGDGRIEKRSEDSDLGGTMRLGAQRCPVKPDTHAEAIYGAYVSERHRHRYEVNNRFVPKLEAQGMLISARTPTENLPEMMELHSELHPWFVGVQFHPEFTSTPRDGHPLFKAFVGLEQPFFLIAGTCVIESEQLTLDTAGMLKEICDALAIPFIYKGSYDKANRSSGQSFRGLGMDAGLKILAEVKRQIGVPVLTDVHAEHEVPLAAEVVDVLQTPAFLCRQTDFIQACARSGKPVNIKKGQFLAPHDMQHVISKARAAAREAGLDEDRFMACERGVSFGYNNLVSDMRALAIMRETGAPVVFDATHSVQLPGGQGASSGGERQFIPVLARAAVATGIAGLFMETHPDPSKAKSDGPNAVPLKQMRALLETLSALDTAEIMSAIVDIIGREILDSRGNPTVECDVLLESGTMGRAAVPSGASTGSREAIELRDGESGRYLGKGVLKAVEHINTEICEAVIGLDACEQAFLDKILLELDGTDNKSRLGANALLAVSMAVAKAAAEEAGLPLYRYFGGSAAMQMPVPMMNIINGGAHANNRLDIQEFMIVPVSQPSFREALRCGTEVFHALKNILVKRGMSTAVGDEGGFAPDFASNDECLSTILQAIEAAGYRAGEDVLLALDCAASEFYRDDRYQLAGEGLQLRASEFTDYLGALADKFPIVSIEDGMAENDWDGWKLLTDKLGKKIQLVGDDLFVTNTRILKEGIDRGIANSILIKINQIGTLTETFAAIEMAKRAAYTAVVSHRSGETEDVTIADIAVGLNAGQIKTGSLSRSDRVAKYNQLLRIEEDLGEVASYSGRAAFYNLR</sequence>
<dbReference type="SMART" id="SM01192">
    <property type="entry name" value="Enolase_C"/>
    <property type="match status" value="1"/>
</dbReference>
<dbReference type="NCBIfam" id="TIGR00337">
    <property type="entry name" value="PyrG"/>
    <property type="match status" value="1"/>
</dbReference>
<evidence type="ECO:0000256" key="10">
    <source>
        <dbReference type="ARBA" id="ARBA00023152"/>
    </source>
</evidence>
<evidence type="ECO:0000313" key="17">
    <source>
        <dbReference type="Proteomes" id="UP001194696"/>
    </source>
</evidence>
<evidence type="ECO:0000256" key="13">
    <source>
        <dbReference type="ARBA" id="ARBA00049112"/>
    </source>
</evidence>
<dbReference type="InterPro" id="IPR027417">
    <property type="entry name" value="P-loop_NTPase"/>
</dbReference>
<evidence type="ECO:0008006" key="18">
    <source>
        <dbReference type="Google" id="ProtNLM"/>
    </source>
</evidence>
<dbReference type="InterPro" id="IPR006218">
    <property type="entry name" value="DAHP1/KDSA"/>
</dbReference>
<organism evidence="16 17">
    <name type="scientific">Linnemannia gamsii</name>
    <dbReference type="NCBI Taxonomy" id="64522"/>
    <lineage>
        <taxon>Eukaryota</taxon>
        <taxon>Fungi</taxon>
        <taxon>Fungi incertae sedis</taxon>
        <taxon>Mucoromycota</taxon>
        <taxon>Mortierellomycotina</taxon>
        <taxon>Mortierellomycetes</taxon>
        <taxon>Mortierellales</taxon>
        <taxon>Mortierellaceae</taxon>
        <taxon>Linnemannia</taxon>
    </lineage>
</organism>
<comment type="catalytic activity">
    <reaction evidence="13">
        <text>D-arabinose 5-phosphate + phosphoenolpyruvate + H2O = 3-deoxy-alpha-D-manno-2-octulosonate-8-phosphate + phosphate</text>
        <dbReference type="Rhea" id="RHEA:14053"/>
        <dbReference type="ChEBI" id="CHEBI:15377"/>
        <dbReference type="ChEBI" id="CHEBI:43474"/>
        <dbReference type="ChEBI" id="CHEBI:57693"/>
        <dbReference type="ChEBI" id="CHEBI:58702"/>
        <dbReference type="ChEBI" id="CHEBI:85985"/>
        <dbReference type="EC" id="2.5.1.55"/>
    </reaction>
</comment>
<dbReference type="Proteomes" id="UP001194696">
    <property type="component" value="Unassembled WGS sequence"/>
</dbReference>
<dbReference type="NCBIfam" id="TIGR01362">
    <property type="entry name" value="KDO8P_synth"/>
    <property type="match status" value="1"/>
</dbReference>
<dbReference type="InterPro" id="IPR029017">
    <property type="entry name" value="Enolase-like_N"/>
</dbReference>
<dbReference type="NCBIfam" id="NF003792">
    <property type="entry name" value="PRK05380.1"/>
    <property type="match status" value="1"/>
</dbReference>
<dbReference type="SUPFAM" id="SSF51569">
    <property type="entry name" value="Aldolase"/>
    <property type="match status" value="1"/>
</dbReference>
<dbReference type="SUPFAM" id="SSF54826">
    <property type="entry name" value="Enolase N-terminal domain-like"/>
    <property type="match status" value="1"/>
</dbReference>
<dbReference type="InterPro" id="IPR036849">
    <property type="entry name" value="Enolase-like_C_sf"/>
</dbReference>
<comment type="similarity">
    <text evidence="5">Belongs to the KdsA family.</text>
</comment>